<dbReference type="InterPro" id="IPR013783">
    <property type="entry name" value="Ig-like_fold"/>
</dbReference>
<evidence type="ECO:0000259" key="14">
    <source>
        <dbReference type="Pfam" id="PF17766"/>
    </source>
</evidence>
<feature type="domain" description="Inhibitor I9" evidence="13">
    <location>
        <begin position="92"/>
        <end position="149"/>
    </location>
</feature>
<proteinExistence type="inferred from homology"/>
<evidence type="ECO:0000256" key="4">
    <source>
        <dbReference type="ARBA" id="ARBA00022670"/>
    </source>
</evidence>
<dbReference type="Gene3D" id="3.40.50.200">
    <property type="entry name" value="Peptidase S8/S53 domain"/>
    <property type="match status" value="1"/>
</dbReference>
<keyword evidence="2" id="KW-0134">Cell wall</keyword>
<evidence type="ECO:0000313" key="15">
    <source>
        <dbReference type="EMBL" id="MDR6226907.1"/>
    </source>
</evidence>
<dbReference type="Gene3D" id="2.60.40.10">
    <property type="entry name" value="Immunoglobulins"/>
    <property type="match status" value="2"/>
</dbReference>
<dbReference type="Pfam" id="PF02225">
    <property type="entry name" value="PA"/>
    <property type="match status" value="1"/>
</dbReference>
<dbReference type="EC" id="3.4.21.-" evidence="15"/>
<dbReference type="InterPro" id="IPR036852">
    <property type="entry name" value="Peptidase_S8/S53_dom_sf"/>
</dbReference>
<dbReference type="InterPro" id="IPR010259">
    <property type="entry name" value="S8pro/Inhibitor_I9"/>
</dbReference>
<dbReference type="InterPro" id="IPR034213">
    <property type="entry name" value="S8_Vpr-like"/>
</dbReference>
<dbReference type="InterPro" id="IPR050131">
    <property type="entry name" value="Peptidase_S8_subtilisin-like"/>
</dbReference>
<dbReference type="GO" id="GO:0008233">
    <property type="term" value="F:peptidase activity"/>
    <property type="evidence" value="ECO:0007669"/>
    <property type="project" value="UniProtKB-KW"/>
</dbReference>
<feature type="signal peptide" evidence="10">
    <location>
        <begin position="1"/>
        <end position="23"/>
    </location>
</feature>
<sequence>MKRFWSIALSALLVLAGMGTSFQVPVDAAKENQVKPETVKKQVVEAKIVKGVDTRKGKRSTVIVEMTAPPVAVVESTPAKAKGKKKGYRKQLQQEQRDWVRQVEKAIPKAKVEQKYDTVFAGAAVSLEGQDVKKLAEMPNVKRIYPVVKYHKTMNESGPQVGAPDVWKMKDRQGRAVTGKGVRVAVIDTGVDGEHPDLKGKVIGGYDFVNDDDDPMDEEGHGTHVAGTIAADGEIKGVAPDASILAYRVLDEFGFGTTDDVLAGVEQAVRDGADIMNLSLGAPINSPEDPMAWAMDVAAMAGSLPVVANGNDGPGEWTVGTPATSREAISVGASTKEMEHPRLTFQGEDKSIVLKHLTQTPAFPKGEWEMVDVRFGSASDFRKVNAKGKVALAQWGSVEMAIKARNAKAAGAAALIIYDDKENGWLKGMREEISPLAPLALTTHENGLYMKEQLKNGTTRVNLDGIAGTFMAGFSSEGPVAGSWEIKPDVVAPGVDIVSTIPGGGHMAGSGTSMAAPHVAGAAALIKQKHPNWKPRDVKASLANHAQPLKNVDNKRYPVLTQGAGMIQIPKAIQAETLIVPSNLSFGLLQPNSGVAEISRTAEVKNVSNKKKTYRTHVSLEKGKSKIQVEVPNRFTVNANRSAELPITMKVDTSLKRGTYSGVLTLKDGKKSMRLPFTVLVDPKGYPLVNGFSISPMLFSPNGDGKQDTALISYYLPVQPESLDLYAVELSPEGKQHLLRSEDHPDAGLTSVLWDGTDHKKKTVSDSLYWVNIGVQNRDREESTFFPAVLDREPPNLTIKKKFNKPVISGTIQDLVLREEIMDLIKWYGEGAAPVEMSWKKKGKRHQTWTSIPVMNFYEWEEELSFEYEFPEEALKPGKHDIVLKVTDAAGNETQKTITVTVPK</sequence>
<evidence type="ECO:0000256" key="6">
    <source>
        <dbReference type="ARBA" id="ARBA00022801"/>
    </source>
</evidence>
<keyword evidence="3" id="KW-0964">Secreted</keyword>
<keyword evidence="5 10" id="KW-0732">Signal</keyword>
<feature type="domain" description="PA" evidence="12">
    <location>
        <begin position="377"/>
        <end position="429"/>
    </location>
</feature>
<dbReference type="PROSITE" id="PS00138">
    <property type="entry name" value="SUBTILASE_SER"/>
    <property type="match status" value="1"/>
</dbReference>
<dbReference type="InterPro" id="IPR022398">
    <property type="entry name" value="Peptidase_S8_His-AS"/>
</dbReference>
<dbReference type="GO" id="GO:0006508">
    <property type="term" value="P:proteolysis"/>
    <property type="evidence" value="ECO:0007669"/>
    <property type="project" value="UniProtKB-KW"/>
</dbReference>
<dbReference type="SUPFAM" id="SSF52025">
    <property type="entry name" value="PA domain"/>
    <property type="match status" value="1"/>
</dbReference>
<evidence type="ECO:0000313" key="16">
    <source>
        <dbReference type="Proteomes" id="UP001185012"/>
    </source>
</evidence>
<dbReference type="Gene3D" id="3.50.30.30">
    <property type="match status" value="1"/>
</dbReference>
<dbReference type="InterPro" id="IPR023827">
    <property type="entry name" value="Peptidase_S8_Asp-AS"/>
</dbReference>
<dbReference type="PANTHER" id="PTHR43806">
    <property type="entry name" value="PEPTIDASE S8"/>
    <property type="match status" value="1"/>
</dbReference>
<dbReference type="InterPro" id="IPR023828">
    <property type="entry name" value="Peptidase_S8_Ser-AS"/>
</dbReference>
<protein>
    <submittedName>
        <fullName evidence="15">Minor extracellular serine protease Vpr</fullName>
        <ecNumber evidence="15">3.4.21.-</ecNumber>
    </submittedName>
</protein>
<evidence type="ECO:0000256" key="7">
    <source>
        <dbReference type="ARBA" id="ARBA00022825"/>
    </source>
</evidence>
<dbReference type="PRINTS" id="PR00723">
    <property type="entry name" value="SUBTILISIN"/>
</dbReference>
<evidence type="ECO:0000259" key="11">
    <source>
        <dbReference type="Pfam" id="PF00082"/>
    </source>
</evidence>
<evidence type="ECO:0000256" key="10">
    <source>
        <dbReference type="SAM" id="SignalP"/>
    </source>
</evidence>
<dbReference type="InterPro" id="IPR015500">
    <property type="entry name" value="Peptidase_S8_subtilisin-rel"/>
</dbReference>
<feature type="chain" id="PRO_5046628502" evidence="10">
    <location>
        <begin position="24"/>
        <end position="904"/>
    </location>
</feature>
<accession>A0ABU1IQ20</accession>
<name>A0ABU1IQ20_9BACL</name>
<dbReference type="InterPro" id="IPR046450">
    <property type="entry name" value="PA_dom_sf"/>
</dbReference>
<dbReference type="InterPro" id="IPR041469">
    <property type="entry name" value="Subtilisin-like_FN3"/>
</dbReference>
<feature type="active site" description="Charge relay system" evidence="8">
    <location>
        <position position="188"/>
    </location>
</feature>
<dbReference type="SUPFAM" id="SSF52743">
    <property type="entry name" value="Subtilisin-like"/>
    <property type="match status" value="1"/>
</dbReference>
<evidence type="ECO:0000256" key="1">
    <source>
        <dbReference type="ARBA" id="ARBA00011073"/>
    </source>
</evidence>
<dbReference type="Proteomes" id="UP001185012">
    <property type="component" value="Unassembled WGS sequence"/>
</dbReference>
<dbReference type="Pfam" id="PF17766">
    <property type="entry name" value="fn3_6"/>
    <property type="match status" value="1"/>
</dbReference>
<dbReference type="InterPro" id="IPR000209">
    <property type="entry name" value="Peptidase_S8/S53_dom"/>
</dbReference>
<dbReference type="CDD" id="cd07474">
    <property type="entry name" value="Peptidases_S8_subtilisin_Vpr-like"/>
    <property type="match status" value="1"/>
</dbReference>
<evidence type="ECO:0000256" key="5">
    <source>
        <dbReference type="ARBA" id="ARBA00022729"/>
    </source>
</evidence>
<evidence type="ECO:0000256" key="2">
    <source>
        <dbReference type="ARBA" id="ARBA00022512"/>
    </source>
</evidence>
<evidence type="ECO:0000256" key="9">
    <source>
        <dbReference type="RuleBase" id="RU003355"/>
    </source>
</evidence>
<reference evidence="15 16" key="1">
    <citation type="submission" date="2023-07" db="EMBL/GenBank/DDBJ databases">
        <title>Genomic Encyclopedia of Type Strains, Phase IV (KMG-IV): sequencing the most valuable type-strain genomes for metagenomic binning, comparative biology and taxonomic classification.</title>
        <authorList>
            <person name="Goeker M."/>
        </authorList>
    </citation>
    <scope>NUCLEOTIDE SEQUENCE [LARGE SCALE GENOMIC DNA]</scope>
    <source>
        <strain evidence="15 16">DSM 45903</strain>
    </source>
</reference>
<feature type="active site" description="Charge relay system" evidence="8">
    <location>
        <position position="513"/>
    </location>
</feature>
<dbReference type="PROSITE" id="PS00137">
    <property type="entry name" value="SUBTILASE_HIS"/>
    <property type="match status" value="1"/>
</dbReference>
<evidence type="ECO:0000256" key="3">
    <source>
        <dbReference type="ARBA" id="ARBA00022525"/>
    </source>
</evidence>
<dbReference type="PROSITE" id="PS00136">
    <property type="entry name" value="SUBTILASE_ASP"/>
    <property type="match status" value="1"/>
</dbReference>
<feature type="domain" description="Subtilisin-like protease fibronectin type-III" evidence="14">
    <location>
        <begin position="593"/>
        <end position="679"/>
    </location>
</feature>
<dbReference type="Pfam" id="PF00082">
    <property type="entry name" value="Peptidase_S8"/>
    <property type="match status" value="1"/>
</dbReference>
<organism evidence="15 16">
    <name type="scientific">Desmospora profundinema</name>
    <dbReference type="NCBI Taxonomy" id="1571184"/>
    <lineage>
        <taxon>Bacteria</taxon>
        <taxon>Bacillati</taxon>
        <taxon>Bacillota</taxon>
        <taxon>Bacilli</taxon>
        <taxon>Bacillales</taxon>
        <taxon>Thermoactinomycetaceae</taxon>
        <taxon>Desmospora</taxon>
    </lineage>
</organism>
<evidence type="ECO:0000259" key="13">
    <source>
        <dbReference type="Pfam" id="PF05922"/>
    </source>
</evidence>
<comment type="similarity">
    <text evidence="1 8 9">Belongs to the peptidase S8 family.</text>
</comment>
<keyword evidence="6 8" id="KW-0378">Hydrolase</keyword>
<dbReference type="RefSeq" id="WP_309867435.1">
    <property type="nucleotide sequence ID" value="NZ_JAVDQG010000006.1"/>
</dbReference>
<dbReference type="PANTHER" id="PTHR43806:SF65">
    <property type="entry name" value="SERINE PROTEASE APRX"/>
    <property type="match status" value="1"/>
</dbReference>
<evidence type="ECO:0000259" key="12">
    <source>
        <dbReference type="Pfam" id="PF02225"/>
    </source>
</evidence>
<dbReference type="InterPro" id="IPR003137">
    <property type="entry name" value="PA_domain"/>
</dbReference>
<dbReference type="Pfam" id="PF05922">
    <property type="entry name" value="Inhibitor_I9"/>
    <property type="match status" value="1"/>
</dbReference>
<gene>
    <name evidence="15" type="ORF">JOE21_002917</name>
</gene>
<keyword evidence="7 8" id="KW-0720">Serine protease</keyword>
<dbReference type="PROSITE" id="PS51892">
    <property type="entry name" value="SUBTILASE"/>
    <property type="match status" value="1"/>
</dbReference>
<comment type="caution">
    <text evidence="15">The sequence shown here is derived from an EMBL/GenBank/DDBJ whole genome shotgun (WGS) entry which is preliminary data.</text>
</comment>
<keyword evidence="16" id="KW-1185">Reference proteome</keyword>
<evidence type="ECO:0000256" key="8">
    <source>
        <dbReference type="PROSITE-ProRule" id="PRU01240"/>
    </source>
</evidence>
<keyword evidence="4 8" id="KW-0645">Protease</keyword>
<dbReference type="EMBL" id="JAVDQG010000006">
    <property type="protein sequence ID" value="MDR6226907.1"/>
    <property type="molecule type" value="Genomic_DNA"/>
</dbReference>
<feature type="domain" description="Peptidase S8/S53" evidence="11">
    <location>
        <begin position="179"/>
        <end position="549"/>
    </location>
</feature>
<feature type="active site" description="Charge relay system" evidence="8">
    <location>
        <position position="221"/>
    </location>
</feature>